<keyword evidence="3" id="KW-0804">Transcription</keyword>
<dbReference type="EMBL" id="FOIJ01000002">
    <property type="protein sequence ID" value="SET31837.1"/>
    <property type="molecule type" value="Genomic_DNA"/>
</dbReference>
<keyword evidence="1" id="KW-0805">Transcription regulation</keyword>
<evidence type="ECO:0000256" key="2">
    <source>
        <dbReference type="ARBA" id="ARBA00023125"/>
    </source>
</evidence>
<dbReference type="InterPro" id="IPR011051">
    <property type="entry name" value="RmlC_Cupin_sf"/>
</dbReference>
<dbReference type="Gene3D" id="1.10.10.60">
    <property type="entry name" value="Homeodomain-like"/>
    <property type="match status" value="2"/>
</dbReference>
<sequence>MCDLVYGYCLRYGRSMRKTPKQLAEKPTPLELRDPRGDAVADVLGASLIRHALYSPIEARAPWGLRIPRRNRASFYLVAHGSARLEVEGERAHVLSSGEAGFVPHGTAHVLRDSADSEPLPVCDGPYSLSWVPRRIGGHGAATAIVAGFFELSDGRGPVLLQGVPPLVVLSASDPASGPWISAAVQFILAESASPRPAGNIVLQRLADVLFVLALRSTVGNGPCQRGAIAAVADPRVYETLSLMHARVAEPWTVDMLARRVGMSRSGFAARFTELVGESPLQYLARWRIARAAELLRDTTEKVETIAGRVGYESVPAFSRAFKRLQGTGPAAFRRGPFAHTDEKRSAVGDALPQGHGREQRPRR</sequence>
<keyword evidence="7" id="KW-1185">Reference proteome</keyword>
<dbReference type="AlphaFoldDB" id="A0A1I0DJM0"/>
<dbReference type="Pfam" id="PF12852">
    <property type="entry name" value="Cupin_6"/>
    <property type="match status" value="1"/>
</dbReference>
<name>A0A1I0DJM0_9BACT</name>
<dbReference type="InterPro" id="IPR050204">
    <property type="entry name" value="AraC_XylS_family_regulators"/>
</dbReference>
<dbReference type="PANTHER" id="PTHR46796">
    <property type="entry name" value="HTH-TYPE TRANSCRIPTIONAL ACTIVATOR RHAS-RELATED"/>
    <property type="match status" value="1"/>
</dbReference>
<evidence type="ECO:0000256" key="3">
    <source>
        <dbReference type="ARBA" id="ARBA00023163"/>
    </source>
</evidence>
<dbReference type="GO" id="GO:0043565">
    <property type="term" value="F:sequence-specific DNA binding"/>
    <property type="evidence" value="ECO:0007669"/>
    <property type="project" value="InterPro"/>
</dbReference>
<protein>
    <submittedName>
        <fullName evidence="6">Transcriptional regulator, AraC family</fullName>
    </submittedName>
</protein>
<feature type="domain" description="HTH araC/xylS-type" evidence="5">
    <location>
        <begin position="238"/>
        <end position="336"/>
    </location>
</feature>
<reference evidence="7" key="1">
    <citation type="submission" date="2016-10" db="EMBL/GenBank/DDBJ databases">
        <authorList>
            <person name="Varghese N."/>
            <person name="Submissions S."/>
        </authorList>
    </citation>
    <scope>NUCLEOTIDE SEQUENCE [LARGE SCALE GENOMIC DNA]</scope>
    <source>
        <strain evidence="7">DSM 16858</strain>
    </source>
</reference>
<dbReference type="Proteomes" id="UP000199181">
    <property type="component" value="Unassembled WGS sequence"/>
</dbReference>
<evidence type="ECO:0000313" key="6">
    <source>
        <dbReference type="EMBL" id="SET31837.1"/>
    </source>
</evidence>
<dbReference type="PANTHER" id="PTHR46796:SF7">
    <property type="entry name" value="ARAC FAMILY TRANSCRIPTIONAL REGULATOR"/>
    <property type="match status" value="1"/>
</dbReference>
<dbReference type="SUPFAM" id="SSF51182">
    <property type="entry name" value="RmlC-like cupins"/>
    <property type="match status" value="1"/>
</dbReference>
<evidence type="ECO:0000313" key="7">
    <source>
        <dbReference type="Proteomes" id="UP000199181"/>
    </source>
</evidence>
<gene>
    <name evidence="6" type="ORF">SAMN05443639_102538</name>
</gene>
<dbReference type="SUPFAM" id="SSF46689">
    <property type="entry name" value="Homeodomain-like"/>
    <property type="match status" value="2"/>
</dbReference>
<dbReference type="InterPro" id="IPR018060">
    <property type="entry name" value="HTH_AraC"/>
</dbReference>
<dbReference type="InterPro" id="IPR014710">
    <property type="entry name" value="RmlC-like_jellyroll"/>
</dbReference>
<dbReference type="PROSITE" id="PS01124">
    <property type="entry name" value="HTH_ARAC_FAMILY_2"/>
    <property type="match status" value="1"/>
</dbReference>
<dbReference type="InterPro" id="IPR032783">
    <property type="entry name" value="AraC_lig"/>
</dbReference>
<evidence type="ECO:0000256" key="1">
    <source>
        <dbReference type="ARBA" id="ARBA00023015"/>
    </source>
</evidence>
<dbReference type="Gene3D" id="2.60.120.10">
    <property type="entry name" value="Jelly Rolls"/>
    <property type="match status" value="1"/>
</dbReference>
<dbReference type="Pfam" id="PF12833">
    <property type="entry name" value="HTH_18"/>
    <property type="match status" value="1"/>
</dbReference>
<dbReference type="SMART" id="SM00342">
    <property type="entry name" value="HTH_ARAC"/>
    <property type="match status" value="1"/>
</dbReference>
<dbReference type="GO" id="GO:0003700">
    <property type="term" value="F:DNA-binding transcription factor activity"/>
    <property type="evidence" value="ECO:0007669"/>
    <property type="project" value="InterPro"/>
</dbReference>
<evidence type="ECO:0000256" key="4">
    <source>
        <dbReference type="SAM" id="MobiDB-lite"/>
    </source>
</evidence>
<evidence type="ECO:0000259" key="5">
    <source>
        <dbReference type="PROSITE" id="PS01124"/>
    </source>
</evidence>
<dbReference type="InterPro" id="IPR009057">
    <property type="entry name" value="Homeodomain-like_sf"/>
</dbReference>
<accession>A0A1I0DJM0</accession>
<keyword evidence="2" id="KW-0238">DNA-binding</keyword>
<feature type="region of interest" description="Disordered" evidence="4">
    <location>
        <begin position="332"/>
        <end position="364"/>
    </location>
</feature>
<proteinExistence type="predicted"/>
<organism evidence="6 7">
    <name type="scientific">Stigmatella erecta</name>
    <dbReference type="NCBI Taxonomy" id="83460"/>
    <lineage>
        <taxon>Bacteria</taxon>
        <taxon>Pseudomonadati</taxon>
        <taxon>Myxococcota</taxon>
        <taxon>Myxococcia</taxon>
        <taxon>Myxococcales</taxon>
        <taxon>Cystobacterineae</taxon>
        <taxon>Archangiaceae</taxon>
        <taxon>Stigmatella</taxon>
    </lineage>
</organism>